<dbReference type="EMBL" id="BAABME010000588">
    <property type="protein sequence ID" value="GAA0143990.1"/>
    <property type="molecule type" value="Genomic_DNA"/>
</dbReference>
<dbReference type="AlphaFoldDB" id="A0AAV3P1A4"/>
<evidence type="ECO:0000313" key="2">
    <source>
        <dbReference type="EMBL" id="GAA0143990.1"/>
    </source>
</evidence>
<feature type="compositionally biased region" description="Basic and acidic residues" evidence="1">
    <location>
        <begin position="107"/>
        <end position="137"/>
    </location>
</feature>
<dbReference type="Proteomes" id="UP001454036">
    <property type="component" value="Unassembled WGS sequence"/>
</dbReference>
<proteinExistence type="predicted"/>
<reference evidence="2 3" key="1">
    <citation type="submission" date="2024-01" db="EMBL/GenBank/DDBJ databases">
        <title>The complete chloroplast genome sequence of Lithospermum erythrorhizon: insights into the phylogenetic relationship among Boraginaceae species and the maternal lineages of purple gromwells.</title>
        <authorList>
            <person name="Okada T."/>
            <person name="Watanabe K."/>
        </authorList>
    </citation>
    <scope>NUCLEOTIDE SEQUENCE [LARGE SCALE GENOMIC DNA]</scope>
</reference>
<evidence type="ECO:0000256" key="1">
    <source>
        <dbReference type="SAM" id="MobiDB-lite"/>
    </source>
</evidence>
<gene>
    <name evidence="2" type="ORF">LIER_04550</name>
</gene>
<accession>A0AAV3P1A4</accession>
<sequence>MVERILVDTGSSVDILYLNTYDKLLLPRNHIRPIMTRLTGFTGHMVPILTALREIVSPLHLKLKFQTAGGIGEVCGNQKRDRICYQALVRPTSQAVGESGRKRGRKIQLDIKTVRKGEEEDNSPKERENPKRPIPHEEVEEIPFKPTVKELTFKIG</sequence>
<comment type="caution">
    <text evidence="2">The sequence shown here is derived from an EMBL/GenBank/DDBJ whole genome shotgun (WGS) entry which is preliminary data.</text>
</comment>
<name>A0AAV3P1A4_LITER</name>
<feature type="region of interest" description="Disordered" evidence="1">
    <location>
        <begin position="95"/>
        <end position="139"/>
    </location>
</feature>
<keyword evidence="3" id="KW-1185">Reference proteome</keyword>
<protein>
    <recommendedName>
        <fullName evidence="4">Peptidase A2 domain-containing protein</fullName>
    </recommendedName>
</protein>
<evidence type="ECO:0000313" key="3">
    <source>
        <dbReference type="Proteomes" id="UP001454036"/>
    </source>
</evidence>
<organism evidence="2 3">
    <name type="scientific">Lithospermum erythrorhizon</name>
    <name type="common">Purple gromwell</name>
    <name type="synonym">Lithospermum officinale var. erythrorhizon</name>
    <dbReference type="NCBI Taxonomy" id="34254"/>
    <lineage>
        <taxon>Eukaryota</taxon>
        <taxon>Viridiplantae</taxon>
        <taxon>Streptophyta</taxon>
        <taxon>Embryophyta</taxon>
        <taxon>Tracheophyta</taxon>
        <taxon>Spermatophyta</taxon>
        <taxon>Magnoliopsida</taxon>
        <taxon>eudicotyledons</taxon>
        <taxon>Gunneridae</taxon>
        <taxon>Pentapetalae</taxon>
        <taxon>asterids</taxon>
        <taxon>lamiids</taxon>
        <taxon>Boraginales</taxon>
        <taxon>Boraginaceae</taxon>
        <taxon>Boraginoideae</taxon>
        <taxon>Lithospermeae</taxon>
        <taxon>Lithospermum</taxon>
    </lineage>
</organism>
<evidence type="ECO:0008006" key="4">
    <source>
        <dbReference type="Google" id="ProtNLM"/>
    </source>
</evidence>